<dbReference type="AlphaFoldDB" id="A0A7N2LIQ9"/>
<feature type="domain" description="Disease resistance R13L4/SHOC-2-like LRR" evidence="7">
    <location>
        <begin position="497"/>
        <end position="742"/>
    </location>
</feature>
<dbReference type="InParanoid" id="A0A7N2LIQ9"/>
<dbReference type="InterPro" id="IPR038005">
    <property type="entry name" value="RX-like_CC"/>
</dbReference>
<dbReference type="Pfam" id="PF23559">
    <property type="entry name" value="WHD_DRP"/>
    <property type="match status" value="1"/>
</dbReference>
<keyword evidence="3" id="KW-0611">Plant defense</keyword>
<feature type="domain" description="Disease resistance protein winged helix" evidence="6">
    <location>
        <begin position="361"/>
        <end position="432"/>
    </location>
</feature>
<dbReference type="InterPro" id="IPR058922">
    <property type="entry name" value="WHD_DRP"/>
</dbReference>
<dbReference type="Pfam" id="PF18052">
    <property type="entry name" value="Rx_N"/>
    <property type="match status" value="1"/>
</dbReference>
<dbReference type="InterPro" id="IPR041118">
    <property type="entry name" value="Rx_N"/>
</dbReference>
<evidence type="ECO:0000259" key="5">
    <source>
        <dbReference type="Pfam" id="PF18052"/>
    </source>
</evidence>
<dbReference type="GO" id="GO:0098542">
    <property type="term" value="P:defense response to other organism"/>
    <property type="evidence" value="ECO:0007669"/>
    <property type="project" value="TreeGrafter"/>
</dbReference>
<proteinExistence type="predicted"/>
<dbReference type="PANTHER" id="PTHR23155">
    <property type="entry name" value="DISEASE RESISTANCE PROTEIN RP"/>
    <property type="match status" value="1"/>
</dbReference>
<evidence type="ECO:0000256" key="3">
    <source>
        <dbReference type="ARBA" id="ARBA00022821"/>
    </source>
</evidence>
<dbReference type="InterPro" id="IPR044974">
    <property type="entry name" value="Disease_R_plants"/>
</dbReference>
<dbReference type="SUPFAM" id="SSF52540">
    <property type="entry name" value="P-loop containing nucleoside triphosphate hydrolases"/>
    <property type="match status" value="1"/>
</dbReference>
<dbReference type="SUPFAM" id="SSF52047">
    <property type="entry name" value="RNI-like"/>
    <property type="match status" value="1"/>
</dbReference>
<dbReference type="CDD" id="cd14798">
    <property type="entry name" value="RX-CC_like"/>
    <property type="match status" value="1"/>
</dbReference>
<dbReference type="Gene3D" id="1.10.10.10">
    <property type="entry name" value="Winged helix-like DNA-binding domain superfamily/Winged helix DNA-binding domain"/>
    <property type="match status" value="1"/>
</dbReference>
<dbReference type="Pfam" id="PF23598">
    <property type="entry name" value="LRR_14"/>
    <property type="match status" value="1"/>
</dbReference>
<evidence type="ECO:0000256" key="2">
    <source>
        <dbReference type="ARBA" id="ARBA00022741"/>
    </source>
</evidence>
<keyword evidence="2" id="KW-0547">Nucleotide-binding</keyword>
<protein>
    <recommendedName>
        <fullName evidence="10">Disease resistance protein RPM1-like</fullName>
    </recommendedName>
</protein>
<dbReference type="EnsemblPlants" id="QL04p069340:mrna">
    <property type="protein sequence ID" value="QL04p069340:mrna"/>
    <property type="gene ID" value="QL04p069340"/>
</dbReference>
<dbReference type="Gene3D" id="3.40.50.300">
    <property type="entry name" value="P-loop containing nucleotide triphosphate hydrolases"/>
    <property type="match status" value="1"/>
</dbReference>
<dbReference type="PANTHER" id="PTHR23155:SF1205">
    <property type="entry name" value="DISEASE RESISTANCE PROTEIN RPM1"/>
    <property type="match status" value="1"/>
</dbReference>
<evidence type="ECO:0000313" key="8">
    <source>
        <dbReference type="EnsemblPlants" id="QL04p069340:mrna"/>
    </source>
</evidence>
<sequence length="765" mass="88377">MAETAVLFLIDKLIPLLTQEATLLQGIHGEVADIKDELESIQSFLKDADARAAAEEEMSEGIKTWVKQVREAAFHIEVAIDRYLLHMAQQSHQRGFTGFLHKIIRLPKSLKPRHNIASEIQGFKASVQKIKERSEKYSFKSTSQGSSSGAQNVRWNDPRKDSLYLEDADVVGIEAPRDELINWLVEGPSDRIVVSVVGMGGLGKTTLVKKVYNHQIVRGHFDCHAWILVSQSYKIEDLLKSIIKQFCEARREFPLPGIDTMDEQSLINILRDYLRQKRKSSPIHVYKLQPLPPNEAWELFCKGGGLLSTKDKTILEWQNLQNSLGIELQRNPHLSAINKILSLSFEDLPYNLKSCFLYLGMYPEDYYINCIKLIRQWIAEGFVKEIEGKTLEEVGREYLTELIHRSLVQVTRVDFDGKVRLCRLHDLFREIVLQKMKGLSFVHVLSKQESKFEGLTRRMAVNRVSYSVLKLFKDTHIFSLLLFNLDELPKSFMRDFFANFKLLKVMDFEDAPLDFIPEDVGSLFHLRYLSLRNTKVKLLPKFIGKLQNLETLDLKQSHIYEIPVEINNLRKLRHFIAYNRDFKIDFSLTQEKGVKLQKGIGCLKDLQKLYHVEANHEGAIDLITELESLRQLRKLGMKNLTRETGRALCASIEKMNHLESLDVTSISKDEILDLQSISSPPQFLQRLYIQGRLDQLPNWIPKLQHLSRLRICWSRLSDDPMKAFQNLPNLLELRIFNQSYNGEQLQSVKITLLAYGMRVGNCTRQ</sequence>
<dbReference type="Gene3D" id="3.80.10.10">
    <property type="entry name" value="Ribonuclease Inhibitor"/>
    <property type="match status" value="1"/>
</dbReference>
<dbReference type="InterPro" id="IPR002182">
    <property type="entry name" value="NB-ARC"/>
</dbReference>
<dbReference type="InterPro" id="IPR032675">
    <property type="entry name" value="LRR_dom_sf"/>
</dbReference>
<reference evidence="8 9" key="1">
    <citation type="journal article" date="2016" name="G3 (Bethesda)">
        <title>First Draft Assembly and Annotation of the Genome of a California Endemic Oak Quercus lobata Nee (Fagaceae).</title>
        <authorList>
            <person name="Sork V.L."/>
            <person name="Fitz-Gibbon S.T."/>
            <person name="Puiu D."/>
            <person name="Crepeau M."/>
            <person name="Gugger P.F."/>
            <person name="Sherman R."/>
            <person name="Stevens K."/>
            <person name="Langley C.H."/>
            <person name="Pellegrini M."/>
            <person name="Salzberg S.L."/>
        </authorList>
    </citation>
    <scope>NUCLEOTIDE SEQUENCE [LARGE SCALE GENOMIC DNA]</scope>
    <source>
        <strain evidence="8 9">cv. SW786</strain>
    </source>
</reference>
<dbReference type="InterPro" id="IPR027417">
    <property type="entry name" value="P-loop_NTPase"/>
</dbReference>
<evidence type="ECO:0000259" key="6">
    <source>
        <dbReference type="Pfam" id="PF23559"/>
    </source>
</evidence>
<dbReference type="InterPro" id="IPR055414">
    <property type="entry name" value="LRR_R13L4/SHOC2-like"/>
</dbReference>
<keyword evidence="9" id="KW-1185">Reference proteome</keyword>
<evidence type="ECO:0000256" key="1">
    <source>
        <dbReference type="ARBA" id="ARBA00022737"/>
    </source>
</evidence>
<dbReference type="Proteomes" id="UP000594261">
    <property type="component" value="Chromosome 4"/>
</dbReference>
<dbReference type="EMBL" id="LRBV02000004">
    <property type="status" value="NOT_ANNOTATED_CDS"/>
    <property type="molecule type" value="Genomic_DNA"/>
</dbReference>
<keyword evidence="1" id="KW-0677">Repeat</keyword>
<evidence type="ECO:0008006" key="10">
    <source>
        <dbReference type="Google" id="ProtNLM"/>
    </source>
</evidence>
<dbReference type="Gene3D" id="1.20.5.4130">
    <property type="match status" value="1"/>
</dbReference>
<reference evidence="8" key="2">
    <citation type="submission" date="2021-01" db="UniProtKB">
        <authorList>
            <consortium name="EnsemblPlants"/>
        </authorList>
    </citation>
    <scope>IDENTIFICATION</scope>
</reference>
<dbReference type="PRINTS" id="PR00364">
    <property type="entry name" value="DISEASERSIST"/>
</dbReference>
<organism evidence="8 9">
    <name type="scientific">Quercus lobata</name>
    <name type="common">Valley oak</name>
    <dbReference type="NCBI Taxonomy" id="97700"/>
    <lineage>
        <taxon>Eukaryota</taxon>
        <taxon>Viridiplantae</taxon>
        <taxon>Streptophyta</taxon>
        <taxon>Embryophyta</taxon>
        <taxon>Tracheophyta</taxon>
        <taxon>Spermatophyta</taxon>
        <taxon>Magnoliopsida</taxon>
        <taxon>eudicotyledons</taxon>
        <taxon>Gunneridae</taxon>
        <taxon>Pentapetalae</taxon>
        <taxon>rosids</taxon>
        <taxon>fabids</taxon>
        <taxon>Fagales</taxon>
        <taxon>Fagaceae</taxon>
        <taxon>Quercus</taxon>
    </lineage>
</organism>
<evidence type="ECO:0000313" key="9">
    <source>
        <dbReference type="Proteomes" id="UP000594261"/>
    </source>
</evidence>
<dbReference type="FunFam" id="1.10.10.10:FF:000322">
    <property type="entry name" value="Probable disease resistance protein At1g63360"/>
    <property type="match status" value="1"/>
</dbReference>
<dbReference type="InterPro" id="IPR036388">
    <property type="entry name" value="WH-like_DNA-bd_sf"/>
</dbReference>
<dbReference type="GO" id="GO:0043531">
    <property type="term" value="F:ADP binding"/>
    <property type="evidence" value="ECO:0007669"/>
    <property type="project" value="InterPro"/>
</dbReference>
<dbReference type="OMA" id="ANICCCH"/>
<name>A0A7N2LIQ9_QUELO</name>
<dbReference type="Gramene" id="QL04p069340:mrna">
    <property type="protein sequence ID" value="QL04p069340:mrna"/>
    <property type="gene ID" value="QL04p069340"/>
</dbReference>
<evidence type="ECO:0000259" key="4">
    <source>
        <dbReference type="Pfam" id="PF00931"/>
    </source>
</evidence>
<feature type="domain" description="Disease resistance N-terminal" evidence="5">
    <location>
        <begin position="5"/>
        <end position="97"/>
    </location>
</feature>
<feature type="domain" description="NB-ARC" evidence="4">
    <location>
        <begin position="175"/>
        <end position="278"/>
    </location>
</feature>
<evidence type="ECO:0000259" key="7">
    <source>
        <dbReference type="Pfam" id="PF23598"/>
    </source>
</evidence>
<accession>A0A7N2LIQ9</accession>
<dbReference type="Pfam" id="PF00931">
    <property type="entry name" value="NB-ARC"/>
    <property type="match status" value="1"/>
</dbReference>